<evidence type="ECO:0000256" key="5">
    <source>
        <dbReference type="SAM" id="MobiDB-lite"/>
    </source>
</evidence>
<name>A0A7E5VIH9_TRINI</name>
<dbReference type="InterPro" id="IPR035269">
    <property type="entry name" value="PSMD9"/>
</dbReference>
<feature type="region of interest" description="Disordered" evidence="5">
    <location>
        <begin position="98"/>
        <end position="130"/>
    </location>
</feature>
<dbReference type="FunCoup" id="A0A7E5VIH9">
    <property type="interactions" value="2684"/>
</dbReference>
<keyword evidence="8" id="KW-0647">Proteasome</keyword>
<dbReference type="GeneID" id="113494135"/>
<dbReference type="AlphaFoldDB" id="A0A7E5VIH9"/>
<reference evidence="8" key="1">
    <citation type="submission" date="2025-08" db="UniProtKB">
        <authorList>
            <consortium name="RefSeq"/>
        </authorList>
    </citation>
    <scope>IDENTIFICATION</scope>
</reference>
<dbReference type="Pfam" id="PF18265">
    <property type="entry name" value="Nas2_N"/>
    <property type="match status" value="1"/>
</dbReference>
<accession>A0A7E5VIH9</accession>
<dbReference type="InterPro" id="IPR036034">
    <property type="entry name" value="PDZ_sf"/>
</dbReference>
<evidence type="ECO:0000256" key="3">
    <source>
        <dbReference type="ARBA" id="ARBA00023186"/>
    </source>
</evidence>
<dbReference type="SUPFAM" id="SSF50156">
    <property type="entry name" value="PDZ domain-like"/>
    <property type="match status" value="1"/>
</dbReference>
<feature type="compositionally biased region" description="Low complexity" evidence="5">
    <location>
        <begin position="101"/>
        <end position="114"/>
    </location>
</feature>
<dbReference type="SMART" id="SM00228">
    <property type="entry name" value="PDZ"/>
    <property type="match status" value="1"/>
</dbReference>
<dbReference type="PANTHER" id="PTHR12651">
    <property type="entry name" value="26S PROTEASOME NON-ATPASE REGULATORY SUBUNIT 9"/>
    <property type="match status" value="1"/>
</dbReference>
<dbReference type="GO" id="GO:0000502">
    <property type="term" value="C:proteasome complex"/>
    <property type="evidence" value="ECO:0007669"/>
    <property type="project" value="UniProtKB-KW"/>
</dbReference>
<protein>
    <recommendedName>
        <fullName evidence="2">26S proteasome non-ATPase regulatory subunit 9</fullName>
    </recommendedName>
    <alternativeName>
        <fullName evidence="4">26S proteasome regulatory subunit p27</fullName>
    </alternativeName>
</protein>
<keyword evidence="7" id="KW-1185">Reference proteome</keyword>
<dbReference type="GO" id="GO:0005737">
    <property type="term" value="C:cytoplasm"/>
    <property type="evidence" value="ECO:0007669"/>
    <property type="project" value="TreeGrafter"/>
</dbReference>
<evidence type="ECO:0000313" key="7">
    <source>
        <dbReference type="Proteomes" id="UP000322000"/>
    </source>
</evidence>
<feature type="compositionally biased region" description="Polar residues" evidence="5">
    <location>
        <begin position="120"/>
        <end position="130"/>
    </location>
</feature>
<dbReference type="GO" id="GO:0005634">
    <property type="term" value="C:nucleus"/>
    <property type="evidence" value="ECO:0007669"/>
    <property type="project" value="TreeGrafter"/>
</dbReference>
<dbReference type="InParanoid" id="A0A7E5VIH9"/>
<dbReference type="GO" id="GO:0070682">
    <property type="term" value="P:proteasome regulatory particle assembly"/>
    <property type="evidence" value="ECO:0007669"/>
    <property type="project" value="InterPro"/>
</dbReference>
<dbReference type="KEGG" id="tnl:113494135"/>
<dbReference type="Gene3D" id="6.10.140.1710">
    <property type="match status" value="1"/>
</dbReference>
<dbReference type="RefSeq" id="XP_026728122.1">
    <property type="nucleotide sequence ID" value="XM_026872321.1"/>
</dbReference>
<dbReference type="InterPro" id="IPR040815">
    <property type="entry name" value="Nas2_N"/>
</dbReference>
<dbReference type="Pfam" id="PF13180">
    <property type="entry name" value="PDZ_2"/>
    <property type="match status" value="1"/>
</dbReference>
<organism evidence="7 8">
    <name type="scientific">Trichoplusia ni</name>
    <name type="common">Cabbage looper</name>
    <dbReference type="NCBI Taxonomy" id="7111"/>
    <lineage>
        <taxon>Eukaryota</taxon>
        <taxon>Metazoa</taxon>
        <taxon>Ecdysozoa</taxon>
        <taxon>Arthropoda</taxon>
        <taxon>Hexapoda</taxon>
        <taxon>Insecta</taxon>
        <taxon>Pterygota</taxon>
        <taxon>Neoptera</taxon>
        <taxon>Endopterygota</taxon>
        <taxon>Lepidoptera</taxon>
        <taxon>Glossata</taxon>
        <taxon>Ditrysia</taxon>
        <taxon>Noctuoidea</taxon>
        <taxon>Noctuidae</taxon>
        <taxon>Plusiinae</taxon>
        <taxon>Trichoplusia</taxon>
    </lineage>
</organism>
<evidence type="ECO:0000256" key="2">
    <source>
        <dbReference type="ARBA" id="ARBA00014937"/>
    </source>
</evidence>
<dbReference type="Gene3D" id="2.30.42.10">
    <property type="match status" value="1"/>
</dbReference>
<dbReference type="Proteomes" id="UP000322000">
    <property type="component" value="Chromosome 5"/>
</dbReference>
<evidence type="ECO:0000256" key="1">
    <source>
        <dbReference type="ARBA" id="ARBA00005256"/>
    </source>
</evidence>
<feature type="domain" description="PDZ" evidence="6">
    <location>
        <begin position="118"/>
        <end position="198"/>
    </location>
</feature>
<keyword evidence="3" id="KW-0143">Chaperone</keyword>
<proteinExistence type="inferred from homology"/>
<dbReference type="PANTHER" id="PTHR12651:SF1">
    <property type="entry name" value="26S PROTEASOME NON-ATPASE REGULATORY SUBUNIT 9"/>
    <property type="match status" value="1"/>
</dbReference>
<dbReference type="InterPro" id="IPR001478">
    <property type="entry name" value="PDZ"/>
</dbReference>
<sequence length="224" mass="24591">MVGINMNGPARDRVMKLIQDKDRIEREIREHTAVLETNNVGMHDALVDAEGFPRSDIDVYKVRHARHRIICLQNDHKNLMKMIERGLAEVHSDLLGSNGEGPSVNVPSSSNGNGHINGVNGASSGDTVNGTADEGQAFAVVGCVHNGSPADVAGLQEYDEILQFGSVNHENFQDMSQINNIVSHSVGQRVNVRIKRDHNIMNLTVVPRPWQQPGLLGCHIQRKS</sequence>
<evidence type="ECO:0000259" key="6">
    <source>
        <dbReference type="SMART" id="SM00228"/>
    </source>
</evidence>
<gene>
    <name evidence="8" type="primary">LOC113494135</name>
</gene>
<comment type="similarity">
    <text evidence="1">Belongs to the proteasome subunit p27 family.</text>
</comment>
<evidence type="ECO:0000256" key="4">
    <source>
        <dbReference type="ARBA" id="ARBA00030007"/>
    </source>
</evidence>
<dbReference type="OrthoDB" id="72325at2759"/>
<dbReference type="FunFam" id="2.30.42.10:FF:000107">
    <property type="entry name" value="26S proteasome non-ATPase regulatory subunit 9"/>
    <property type="match status" value="1"/>
</dbReference>
<evidence type="ECO:0000313" key="8">
    <source>
        <dbReference type="RefSeq" id="XP_026728122.1"/>
    </source>
</evidence>